<dbReference type="AlphaFoldDB" id="C7DIT2"/>
<dbReference type="Pfam" id="PF01981">
    <property type="entry name" value="PTH2"/>
    <property type="match status" value="1"/>
</dbReference>
<protein>
    <recommendedName>
        <fullName evidence="6">Peptidyl-tRNA hydrolase</fullName>
        <ecNumber evidence="2">3.1.1.29</ecNumber>
    </recommendedName>
</protein>
<evidence type="ECO:0000256" key="6">
    <source>
        <dbReference type="ARBA" id="ARBA00050038"/>
    </source>
</evidence>
<evidence type="ECO:0000256" key="2">
    <source>
        <dbReference type="ARBA" id="ARBA00013260"/>
    </source>
</evidence>
<dbReference type="EC" id="3.1.1.29" evidence="2"/>
<keyword evidence="3 7" id="KW-0378">Hydrolase</keyword>
<dbReference type="GO" id="GO:0005829">
    <property type="term" value="C:cytosol"/>
    <property type="evidence" value="ECO:0007669"/>
    <property type="project" value="TreeGrafter"/>
</dbReference>
<reference evidence="7 8" key="1">
    <citation type="journal article" date="2009" name="Genome Biol.">
        <title>Community-wide analysis of microbial genome sequence signatures.</title>
        <authorList>
            <person name="Dick G.J."/>
            <person name="Andersson A.F."/>
            <person name="Baker B.J."/>
            <person name="Simmons S.L."/>
            <person name="Thomas B.C."/>
            <person name="Yelton A.P."/>
            <person name="Banfield J.F."/>
        </authorList>
    </citation>
    <scope>NUCLEOTIDE SEQUENCE [LARGE SCALE GENOMIC DNA]</scope>
    <source>
        <strain evidence="7">ARMAN-2</strain>
    </source>
</reference>
<proteinExistence type="inferred from homology"/>
<keyword evidence="8" id="KW-1185">Reference proteome</keyword>
<dbReference type="PANTHER" id="PTHR12649">
    <property type="entry name" value="PEPTIDYL-TRNA HYDROLASE 2"/>
    <property type="match status" value="1"/>
</dbReference>
<dbReference type="SUPFAM" id="SSF102462">
    <property type="entry name" value="Peptidyl-tRNA hydrolase II"/>
    <property type="match status" value="1"/>
</dbReference>
<dbReference type="Gene3D" id="3.40.1490.10">
    <property type="entry name" value="Bit1"/>
    <property type="match status" value="1"/>
</dbReference>
<comment type="catalytic activity">
    <reaction evidence="5">
        <text>an N-acyl-L-alpha-aminoacyl-tRNA + H2O = an N-acyl-L-amino acid + a tRNA + H(+)</text>
        <dbReference type="Rhea" id="RHEA:54448"/>
        <dbReference type="Rhea" id="RHEA-COMP:10123"/>
        <dbReference type="Rhea" id="RHEA-COMP:13883"/>
        <dbReference type="ChEBI" id="CHEBI:15377"/>
        <dbReference type="ChEBI" id="CHEBI:15378"/>
        <dbReference type="ChEBI" id="CHEBI:59874"/>
        <dbReference type="ChEBI" id="CHEBI:78442"/>
        <dbReference type="ChEBI" id="CHEBI:138191"/>
        <dbReference type="EC" id="3.1.1.29"/>
    </reaction>
</comment>
<comment type="function">
    <text evidence="1">The natural substrate for this enzyme may be peptidyl-tRNAs which drop off the ribosome during protein synthesis.</text>
</comment>
<dbReference type="FunFam" id="3.40.1490.10:FF:000001">
    <property type="entry name" value="Peptidyl-tRNA hydrolase 2"/>
    <property type="match status" value="1"/>
</dbReference>
<dbReference type="GO" id="GO:0004045">
    <property type="term" value="F:peptidyl-tRNA hydrolase activity"/>
    <property type="evidence" value="ECO:0007669"/>
    <property type="project" value="UniProtKB-EC"/>
</dbReference>
<accession>C7DIT2</accession>
<dbReference type="PANTHER" id="PTHR12649:SF11">
    <property type="entry name" value="PEPTIDYL-TRNA HYDROLASE 2, MITOCHONDRIAL"/>
    <property type="match status" value="1"/>
</dbReference>
<gene>
    <name evidence="7" type="ORF">UNLARM2_0970</name>
</gene>
<evidence type="ECO:0000256" key="4">
    <source>
        <dbReference type="ARBA" id="ARBA00038050"/>
    </source>
</evidence>
<evidence type="ECO:0000256" key="5">
    <source>
        <dbReference type="ARBA" id="ARBA00048707"/>
    </source>
</evidence>
<evidence type="ECO:0000313" key="7">
    <source>
        <dbReference type="EMBL" id="EET89856.1"/>
    </source>
</evidence>
<organism evidence="7 8">
    <name type="scientific">Candidatus Micrarchaeum acidiphilum ARMAN-2</name>
    <dbReference type="NCBI Taxonomy" id="425595"/>
    <lineage>
        <taxon>Archaea</taxon>
        <taxon>Candidatus Micrarchaeota</taxon>
        <taxon>Candidatus Micrarchaeia</taxon>
        <taxon>Candidatus Micrarchaeales</taxon>
        <taxon>Candidatus Micrarchaeaceae</taxon>
        <taxon>Candidatus Micrarchaeum</taxon>
    </lineage>
</organism>
<dbReference type="NCBIfam" id="NF003314">
    <property type="entry name" value="PRK04322.1"/>
    <property type="match status" value="1"/>
</dbReference>
<dbReference type="Proteomes" id="UP000332487">
    <property type="component" value="Unassembled WGS sequence"/>
</dbReference>
<evidence type="ECO:0000256" key="1">
    <source>
        <dbReference type="ARBA" id="ARBA00003043"/>
    </source>
</evidence>
<dbReference type="InterPro" id="IPR023476">
    <property type="entry name" value="Pep_tRNA_hydro_II_dom_sf"/>
</dbReference>
<evidence type="ECO:0000313" key="8">
    <source>
        <dbReference type="Proteomes" id="UP000332487"/>
    </source>
</evidence>
<dbReference type="CDD" id="cd02430">
    <property type="entry name" value="PTH2"/>
    <property type="match status" value="1"/>
</dbReference>
<dbReference type="EMBL" id="GG697241">
    <property type="protein sequence ID" value="EET89856.1"/>
    <property type="molecule type" value="Genomic_DNA"/>
</dbReference>
<dbReference type="NCBIfam" id="TIGR00283">
    <property type="entry name" value="arch_pth2"/>
    <property type="match status" value="1"/>
</dbReference>
<comment type="similarity">
    <text evidence="4">Belongs to the PTH2 family.</text>
</comment>
<evidence type="ECO:0000256" key="3">
    <source>
        <dbReference type="ARBA" id="ARBA00022801"/>
    </source>
</evidence>
<name>C7DIT2_MICA2</name>
<reference evidence="7 8" key="2">
    <citation type="journal article" date="2010" name="Proc. Natl. Acad. Sci. U.S.A.">
        <title>Enigmatic, ultrasmall, uncultivated Archaea.</title>
        <authorList>
            <person name="Baker B.J."/>
            <person name="Comolli L.R."/>
            <person name="Dick G.J."/>
            <person name="Hauser L.J."/>
            <person name="Hyatt D."/>
            <person name="Dill B.D."/>
            <person name="Land M.L."/>
            <person name="Verberkmoes N.C."/>
            <person name="Hettich R.L."/>
            <person name="Banfield J.F."/>
        </authorList>
    </citation>
    <scope>NUCLEOTIDE SEQUENCE [LARGE SCALE GENOMIC DNA]</scope>
    <source>
        <strain evidence="7">ARMAN-2</strain>
    </source>
</reference>
<sequence length="120" mass="13466">MDADEIKQVIIVRTDLEMSRGKIAAQVAHASLMSYFDSEKFDKEVAKRWLQNGEKKIVLKVSDEDSLIKLYKAFEFKKVPCALVSDAGLTEIPPGSKTALGIGPWYSKDIDQFTKSLKLL</sequence>
<dbReference type="InterPro" id="IPR002833">
    <property type="entry name" value="PTH2"/>
</dbReference>